<evidence type="ECO:0000259" key="5">
    <source>
        <dbReference type="PROSITE" id="PS51716"/>
    </source>
</evidence>
<protein>
    <submittedName>
        <fullName evidence="6">Interferon-inducible GTPase 5-like</fullName>
    </submittedName>
</protein>
<evidence type="ECO:0000256" key="3">
    <source>
        <dbReference type="ARBA" id="ARBA00022801"/>
    </source>
</evidence>
<evidence type="ECO:0000313" key="6">
    <source>
        <dbReference type="EMBL" id="KAJ7387310.1"/>
    </source>
</evidence>
<evidence type="ECO:0000256" key="2">
    <source>
        <dbReference type="ARBA" id="ARBA00022741"/>
    </source>
</evidence>
<evidence type="ECO:0000313" key="7">
    <source>
        <dbReference type="Proteomes" id="UP001163046"/>
    </source>
</evidence>
<organism evidence="6 7">
    <name type="scientific">Desmophyllum pertusum</name>
    <dbReference type="NCBI Taxonomy" id="174260"/>
    <lineage>
        <taxon>Eukaryota</taxon>
        <taxon>Metazoa</taxon>
        <taxon>Cnidaria</taxon>
        <taxon>Anthozoa</taxon>
        <taxon>Hexacorallia</taxon>
        <taxon>Scleractinia</taxon>
        <taxon>Caryophylliina</taxon>
        <taxon>Caryophylliidae</taxon>
        <taxon>Desmophyllum</taxon>
    </lineage>
</organism>
<keyword evidence="4" id="KW-0342">GTP-binding</keyword>
<dbReference type="Pfam" id="PF05049">
    <property type="entry name" value="IIGP"/>
    <property type="match status" value="1"/>
</dbReference>
<dbReference type="InterPro" id="IPR051515">
    <property type="entry name" value="IRG"/>
</dbReference>
<keyword evidence="3" id="KW-0378">Hydrolase</keyword>
<evidence type="ECO:0000256" key="1">
    <source>
        <dbReference type="ARBA" id="ARBA00005429"/>
    </source>
</evidence>
<dbReference type="GO" id="GO:0016787">
    <property type="term" value="F:hydrolase activity"/>
    <property type="evidence" value="ECO:0007669"/>
    <property type="project" value="UniProtKB-KW"/>
</dbReference>
<dbReference type="InterPro" id="IPR030385">
    <property type="entry name" value="G_IRG_dom"/>
</dbReference>
<reference evidence="6" key="1">
    <citation type="submission" date="2023-01" db="EMBL/GenBank/DDBJ databases">
        <title>Genome assembly of the deep-sea coral Lophelia pertusa.</title>
        <authorList>
            <person name="Herrera S."/>
            <person name="Cordes E."/>
        </authorList>
    </citation>
    <scope>NUCLEOTIDE SEQUENCE</scope>
    <source>
        <strain evidence="6">USNM1676648</strain>
        <tissue evidence="6">Polyp</tissue>
    </source>
</reference>
<dbReference type="InterPro" id="IPR027417">
    <property type="entry name" value="P-loop_NTPase"/>
</dbReference>
<proteinExistence type="inferred from homology"/>
<comment type="similarity">
    <text evidence="1">Belongs to the TRAFAC class dynamin-like GTPase superfamily. IRG family.</text>
</comment>
<dbReference type="PANTHER" id="PTHR32341">
    <property type="entry name" value="INTERFERON-INDUCIBLE GTPASE"/>
    <property type="match status" value="1"/>
</dbReference>
<dbReference type="GO" id="GO:0016020">
    <property type="term" value="C:membrane"/>
    <property type="evidence" value="ECO:0007669"/>
    <property type="project" value="InterPro"/>
</dbReference>
<name>A0A9W9ZTT7_9CNID</name>
<dbReference type="OrthoDB" id="422720at2759"/>
<dbReference type="EMBL" id="MU825874">
    <property type="protein sequence ID" value="KAJ7387310.1"/>
    <property type="molecule type" value="Genomic_DNA"/>
</dbReference>
<gene>
    <name evidence="6" type="primary">Ifggb1_2</name>
    <name evidence="6" type="ORF">OS493_004293</name>
</gene>
<dbReference type="GO" id="GO:0005525">
    <property type="term" value="F:GTP binding"/>
    <property type="evidence" value="ECO:0007669"/>
    <property type="project" value="UniProtKB-KW"/>
</dbReference>
<feature type="domain" description="IRG-type G" evidence="5">
    <location>
        <begin position="25"/>
        <end position="181"/>
    </location>
</feature>
<dbReference type="Gene3D" id="3.40.50.300">
    <property type="entry name" value="P-loop containing nucleotide triphosphate hydrolases"/>
    <property type="match status" value="1"/>
</dbReference>
<accession>A0A9W9ZTT7</accession>
<keyword evidence="2" id="KW-0547">Nucleotide-binding</keyword>
<keyword evidence="7" id="KW-1185">Reference proteome</keyword>
<sequence>MDFTGINLEEVKKFFKKTLDRWQNIEVNIGITGDSGAGKSSFINAIRGSRSWCKQRRTLEPTCYDHPTNPKIKYWDLPGIGTPKYPDLETYCSKVQLERYSAFLVFTNNRFTENDQKLAKKIRSTNGSFFFIRAKIDQNVNAEKRKRSFNEDAMLEKIRRYCLENLVDDDGEQLSMSENIF</sequence>
<dbReference type="SUPFAM" id="SSF52540">
    <property type="entry name" value="P-loop containing nucleoside triphosphate hydrolases"/>
    <property type="match status" value="1"/>
</dbReference>
<dbReference type="PROSITE" id="PS51716">
    <property type="entry name" value="G_IRG"/>
    <property type="match status" value="1"/>
</dbReference>
<dbReference type="InterPro" id="IPR007743">
    <property type="entry name" value="Immunity-related_GTPase-like"/>
</dbReference>
<comment type="caution">
    <text evidence="6">The sequence shown here is derived from an EMBL/GenBank/DDBJ whole genome shotgun (WGS) entry which is preliminary data.</text>
</comment>
<dbReference type="AlphaFoldDB" id="A0A9W9ZTT7"/>
<dbReference type="PANTHER" id="PTHR32341:SF10">
    <property type="entry name" value="INTERFERON-INDUCIBLE GTPASE 5"/>
    <property type="match status" value="1"/>
</dbReference>
<evidence type="ECO:0000256" key="4">
    <source>
        <dbReference type="ARBA" id="ARBA00023134"/>
    </source>
</evidence>
<dbReference type="Proteomes" id="UP001163046">
    <property type="component" value="Unassembled WGS sequence"/>
</dbReference>